<dbReference type="Gene3D" id="3.60.15.10">
    <property type="entry name" value="Ribonuclease Z/Hydroxyacylglutathione hydrolase-like"/>
    <property type="match status" value="1"/>
</dbReference>
<proteinExistence type="predicted"/>
<organism evidence="3 4">
    <name type="scientific">Marnyiella aurantia</name>
    <dbReference type="NCBI Taxonomy" id="2758037"/>
    <lineage>
        <taxon>Bacteria</taxon>
        <taxon>Pseudomonadati</taxon>
        <taxon>Bacteroidota</taxon>
        <taxon>Flavobacteriia</taxon>
        <taxon>Flavobacteriales</taxon>
        <taxon>Weeksellaceae</taxon>
        <taxon>Marnyiella</taxon>
    </lineage>
</organism>
<reference evidence="3 4" key="1">
    <citation type="submission" date="2020-07" db="EMBL/GenBank/DDBJ databases">
        <title>Chryseobacterium sp.cx-624.</title>
        <authorList>
            <person name="Yang C."/>
        </authorList>
    </citation>
    <scope>NUCLEOTIDE SEQUENCE [LARGE SCALE GENOMIC DNA]</scope>
    <source>
        <strain evidence="4">cx-624</strain>
        <strain evidence="3">Cx-624</strain>
    </source>
</reference>
<evidence type="ECO:0000313" key="2">
    <source>
        <dbReference type="EMBL" id="MBA5245937.1"/>
    </source>
</evidence>
<protein>
    <submittedName>
        <fullName evidence="3">Metal-dependent hydrolase</fullName>
    </submittedName>
</protein>
<evidence type="ECO:0000259" key="1">
    <source>
        <dbReference type="SMART" id="SM00849"/>
    </source>
</evidence>
<accession>A0A7D7QU26</accession>
<evidence type="ECO:0000313" key="3">
    <source>
        <dbReference type="EMBL" id="QMS98667.1"/>
    </source>
</evidence>
<dbReference type="SMART" id="SM00849">
    <property type="entry name" value="Lactamase_B"/>
    <property type="match status" value="1"/>
</dbReference>
<reference evidence="5" key="2">
    <citation type="submission" date="2020-07" db="EMBL/GenBank/DDBJ databases">
        <title>Flavobacterium sp. xlx-214.</title>
        <authorList>
            <person name="Yang C."/>
        </authorList>
    </citation>
    <scope>NUCLEOTIDE SEQUENCE [LARGE SCALE GENOMIC DNA]</scope>
    <source>
        <strain evidence="5">CX-624</strain>
    </source>
</reference>
<name>A0A7D7QU26_9FLAO</name>
<dbReference type="EMBL" id="JACEUX010000001">
    <property type="protein sequence ID" value="MBA5245937.1"/>
    <property type="molecule type" value="Genomic_DNA"/>
</dbReference>
<evidence type="ECO:0000313" key="4">
    <source>
        <dbReference type="Proteomes" id="UP000515349"/>
    </source>
</evidence>
<gene>
    <name evidence="3" type="ORF">H1R16_01250</name>
    <name evidence="2" type="ORF">H2507_02020</name>
</gene>
<dbReference type="Proteomes" id="UP000515349">
    <property type="component" value="Chromosome"/>
</dbReference>
<dbReference type="PANTHER" id="PTHR43546">
    <property type="entry name" value="UPF0173 METAL-DEPENDENT HYDROLASE MJ1163-RELATED"/>
    <property type="match status" value="1"/>
</dbReference>
<evidence type="ECO:0000313" key="5">
    <source>
        <dbReference type="Proteomes" id="UP000539710"/>
    </source>
</evidence>
<reference evidence="2" key="3">
    <citation type="submission" date="2020-07" db="EMBL/GenBank/DDBJ databases">
        <authorList>
            <person name="Yang C."/>
        </authorList>
    </citation>
    <scope>NUCLEOTIDE SEQUENCE</scope>
    <source>
        <strain evidence="2">Cx-624</strain>
    </source>
</reference>
<dbReference type="InterPro" id="IPR036866">
    <property type="entry name" value="RibonucZ/Hydroxyglut_hydro"/>
</dbReference>
<dbReference type="Proteomes" id="UP000539710">
    <property type="component" value="Unassembled WGS sequence"/>
</dbReference>
<dbReference type="Pfam" id="PF13483">
    <property type="entry name" value="Lactamase_B_3"/>
    <property type="match status" value="1"/>
</dbReference>
<dbReference type="InterPro" id="IPR050114">
    <property type="entry name" value="UPF0173_UPF0282_UlaG_hydrolase"/>
</dbReference>
<dbReference type="GO" id="GO:0016787">
    <property type="term" value="F:hydrolase activity"/>
    <property type="evidence" value="ECO:0007669"/>
    <property type="project" value="UniProtKB-KW"/>
</dbReference>
<feature type="domain" description="Metallo-beta-lactamase" evidence="1">
    <location>
        <begin position="7"/>
        <end position="190"/>
    </location>
</feature>
<dbReference type="NCBIfam" id="NF001911">
    <property type="entry name" value="PRK00685.1"/>
    <property type="match status" value="1"/>
</dbReference>
<dbReference type="InterPro" id="IPR001279">
    <property type="entry name" value="Metallo-B-lactamas"/>
</dbReference>
<dbReference type="PANTHER" id="PTHR43546:SF3">
    <property type="entry name" value="UPF0173 METAL-DEPENDENT HYDROLASE MJ1163"/>
    <property type="match status" value="1"/>
</dbReference>
<keyword evidence="5" id="KW-1185">Reference proteome</keyword>
<dbReference type="EMBL" id="CP059472">
    <property type="protein sequence ID" value="QMS98667.1"/>
    <property type="molecule type" value="Genomic_DNA"/>
</dbReference>
<dbReference type="KEGG" id="cbau:H1R16_01250"/>
<keyword evidence="3" id="KW-0378">Hydrolase</keyword>
<dbReference type="SUPFAM" id="SSF56281">
    <property type="entry name" value="Metallo-hydrolase/oxidoreductase"/>
    <property type="match status" value="1"/>
</dbReference>
<dbReference type="AlphaFoldDB" id="A0A7D7QU26"/>
<sequence length="228" mass="25276">MKIQYLGQNCFLFSHKGKNILSDPFYNFGKAESGFDLEAQTIDYVLITHAHGDHTADVKEVLHHHPDAKLIGQPEICAYYEHPQSIDMNFGGTTKIEDLEISMVPASHTSSFPDGRYGGEPAGYMLKTSDITIYFAGDTGISAEMEILPRFFGKIDLAVLPIGGHYTVCAEKAAFAAAELIKTPKVIGCHFDTFEPIKIDHKAADMKFKERGVELVLPKLGEILEIRK</sequence>
<dbReference type="RefSeq" id="WP_181886047.1">
    <property type="nucleotide sequence ID" value="NZ_CP059472.1"/>
</dbReference>